<evidence type="ECO:0000256" key="2">
    <source>
        <dbReference type="ARBA" id="ARBA00022857"/>
    </source>
</evidence>
<evidence type="ECO:0000313" key="5">
    <source>
        <dbReference type="Proteomes" id="UP000799302"/>
    </source>
</evidence>
<gene>
    <name evidence="4" type="ORF">BT63DRAFT_441447</name>
</gene>
<dbReference type="PANTHER" id="PTHR42748">
    <property type="entry name" value="NITROGEN METABOLITE REPRESSION PROTEIN NMRA FAMILY MEMBER"/>
    <property type="match status" value="1"/>
</dbReference>
<feature type="domain" description="NmrA-like" evidence="3">
    <location>
        <begin position="1"/>
        <end position="267"/>
    </location>
</feature>
<evidence type="ECO:0000313" key="4">
    <source>
        <dbReference type="EMBL" id="KAF2667899.1"/>
    </source>
</evidence>
<dbReference type="InterPro" id="IPR008030">
    <property type="entry name" value="NmrA-like"/>
</dbReference>
<dbReference type="InterPro" id="IPR051164">
    <property type="entry name" value="NmrA-like_oxidored"/>
</dbReference>
<sequence length="302" mass="33026">MTKSILITGATGRQGGSLIKTLLASPESSNFTLIALTRNAQSSTAVKLKEKGVTILQGDLSDVPAIFKSPEITSQKLWGVFSVQNPGIRASATIVERQQGKALIDCAVKAGVQFFIYASVDRGGTQSAHTPTPVAQFSSKHDIEQHLMSHTGAMKYVILRPTTFMENLTPDIKGTTWSSAYKHIMKTKPIHLISTHDIGRVAGTIFLDPEKYANTAISLVGDKLTFAQADAIFKEKTGTNMKVMGIVPFSLVMLGLSELRTMFKWFPANPEGLDVGRCREEWGLMSWGEWVERESGFKMVGD</sequence>
<organism evidence="4 5">
    <name type="scientific">Microthyrium microscopicum</name>
    <dbReference type="NCBI Taxonomy" id="703497"/>
    <lineage>
        <taxon>Eukaryota</taxon>
        <taxon>Fungi</taxon>
        <taxon>Dikarya</taxon>
        <taxon>Ascomycota</taxon>
        <taxon>Pezizomycotina</taxon>
        <taxon>Dothideomycetes</taxon>
        <taxon>Dothideomycetes incertae sedis</taxon>
        <taxon>Microthyriales</taxon>
        <taxon>Microthyriaceae</taxon>
        <taxon>Microthyrium</taxon>
    </lineage>
</organism>
<dbReference type="OrthoDB" id="9997102at2759"/>
<evidence type="ECO:0000256" key="1">
    <source>
        <dbReference type="ARBA" id="ARBA00006328"/>
    </source>
</evidence>
<dbReference type="GO" id="GO:0005634">
    <property type="term" value="C:nucleus"/>
    <property type="evidence" value="ECO:0007669"/>
    <property type="project" value="TreeGrafter"/>
</dbReference>
<evidence type="ECO:0000259" key="3">
    <source>
        <dbReference type="Pfam" id="PF05368"/>
    </source>
</evidence>
<comment type="similarity">
    <text evidence="1">Belongs to the NmrA-type oxidoreductase family.</text>
</comment>
<name>A0A6A6U6M3_9PEZI</name>
<keyword evidence="2" id="KW-0521">NADP</keyword>
<dbReference type="InterPro" id="IPR036291">
    <property type="entry name" value="NAD(P)-bd_dom_sf"/>
</dbReference>
<protein>
    <submittedName>
        <fullName evidence="4">NAD(P)-binding protein</fullName>
    </submittedName>
</protein>
<dbReference type="PANTHER" id="PTHR42748:SF7">
    <property type="entry name" value="NMRA LIKE REDOX SENSOR 1-RELATED"/>
    <property type="match status" value="1"/>
</dbReference>
<dbReference type="EMBL" id="MU004237">
    <property type="protein sequence ID" value="KAF2667899.1"/>
    <property type="molecule type" value="Genomic_DNA"/>
</dbReference>
<dbReference type="SUPFAM" id="SSF51735">
    <property type="entry name" value="NAD(P)-binding Rossmann-fold domains"/>
    <property type="match status" value="1"/>
</dbReference>
<keyword evidence="5" id="KW-1185">Reference proteome</keyword>
<dbReference type="Gene3D" id="3.40.50.720">
    <property type="entry name" value="NAD(P)-binding Rossmann-like Domain"/>
    <property type="match status" value="1"/>
</dbReference>
<reference evidence="4" key="1">
    <citation type="journal article" date="2020" name="Stud. Mycol.">
        <title>101 Dothideomycetes genomes: a test case for predicting lifestyles and emergence of pathogens.</title>
        <authorList>
            <person name="Haridas S."/>
            <person name="Albert R."/>
            <person name="Binder M."/>
            <person name="Bloem J."/>
            <person name="Labutti K."/>
            <person name="Salamov A."/>
            <person name="Andreopoulos B."/>
            <person name="Baker S."/>
            <person name="Barry K."/>
            <person name="Bills G."/>
            <person name="Bluhm B."/>
            <person name="Cannon C."/>
            <person name="Castanera R."/>
            <person name="Culley D."/>
            <person name="Daum C."/>
            <person name="Ezra D."/>
            <person name="Gonzalez J."/>
            <person name="Henrissat B."/>
            <person name="Kuo A."/>
            <person name="Liang C."/>
            <person name="Lipzen A."/>
            <person name="Lutzoni F."/>
            <person name="Magnuson J."/>
            <person name="Mondo S."/>
            <person name="Nolan M."/>
            <person name="Ohm R."/>
            <person name="Pangilinan J."/>
            <person name="Park H.-J."/>
            <person name="Ramirez L."/>
            <person name="Alfaro M."/>
            <person name="Sun H."/>
            <person name="Tritt A."/>
            <person name="Yoshinaga Y."/>
            <person name="Zwiers L.-H."/>
            <person name="Turgeon B."/>
            <person name="Goodwin S."/>
            <person name="Spatafora J."/>
            <person name="Crous P."/>
            <person name="Grigoriev I."/>
        </authorList>
    </citation>
    <scope>NUCLEOTIDE SEQUENCE</scope>
    <source>
        <strain evidence="4">CBS 115976</strain>
    </source>
</reference>
<dbReference type="AlphaFoldDB" id="A0A6A6U6M3"/>
<accession>A0A6A6U6M3</accession>
<dbReference type="Proteomes" id="UP000799302">
    <property type="component" value="Unassembled WGS sequence"/>
</dbReference>
<dbReference type="Gene3D" id="3.90.25.10">
    <property type="entry name" value="UDP-galactose 4-epimerase, domain 1"/>
    <property type="match status" value="1"/>
</dbReference>
<proteinExistence type="inferred from homology"/>
<dbReference type="Pfam" id="PF05368">
    <property type="entry name" value="NmrA"/>
    <property type="match status" value="1"/>
</dbReference>